<organism evidence="2 3">
    <name type="scientific">Plakobranchus ocellatus</name>
    <dbReference type="NCBI Taxonomy" id="259542"/>
    <lineage>
        <taxon>Eukaryota</taxon>
        <taxon>Metazoa</taxon>
        <taxon>Spiralia</taxon>
        <taxon>Lophotrochozoa</taxon>
        <taxon>Mollusca</taxon>
        <taxon>Gastropoda</taxon>
        <taxon>Heterobranchia</taxon>
        <taxon>Euthyneura</taxon>
        <taxon>Panpulmonata</taxon>
        <taxon>Sacoglossa</taxon>
        <taxon>Placobranchoidea</taxon>
        <taxon>Plakobranchidae</taxon>
        <taxon>Plakobranchus</taxon>
    </lineage>
</organism>
<reference evidence="2 3" key="1">
    <citation type="journal article" date="2021" name="Elife">
        <title>Chloroplast acquisition without the gene transfer in kleptoplastic sea slugs, Plakobranchus ocellatus.</title>
        <authorList>
            <person name="Maeda T."/>
            <person name="Takahashi S."/>
            <person name="Yoshida T."/>
            <person name="Shimamura S."/>
            <person name="Takaki Y."/>
            <person name="Nagai Y."/>
            <person name="Toyoda A."/>
            <person name="Suzuki Y."/>
            <person name="Arimoto A."/>
            <person name="Ishii H."/>
            <person name="Satoh N."/>
            <person name="Nishiyama T."/>
            <person name="Hasebe M."/>
            <person name="Maruyama T."/>
            <person name="Minagawa J."/>
            <person name="Obokata J."/>
            <person name="Shigenobu S."/>
        </authorList>
    </citation>
    <scope>NUCLEOTIDE SEQUENCE [LARGE SCALE GENOMIC DNA]</scope>
</reference>
<sequence>MVAVHGGGWVGRRSDSGNYRYRNGTGDCGGNSRGSGDSVGDNSGSGDRWVVVIVVVMILGDARYVPVDNVRGNKVLHRPAIIRDFLCVKIQRFLNPTIGVKLHHRCPGLMEGLEA</sequence>
<proteinExistence type="predicted"/>
<evidence type="ECO:0000313" key="2">
    <source>
        <dbReference type="EMBL" id="GFO41321.1"/>
    </source>
</evidence>
<evidence type="ECO:0000256" key="1">
    <source>
        <dbReference type="SAM" id="MobiDB-lite"/>
    </source>
</evidence>
<dbReference type="AlphaFoldDB" id="A0AAV4DB12"/>
<dbReference type="EMBL" id="BLXT01007679">
    <property type="protein sequence ID" value="GFO41321.1"/>
    <property type="molecule type" value="Genomic_DNA"/>
</dbReference>
<gene>
    <name evidence="2" type="ORF">PoB_006782600</name>
</gene>
<name>A0AAV4DB12_9GAST</name>
<protein>
    <submittedName>
        <fullName evidence="2">Uncharacterized protein</fullName>
    </submittedName>
</protein>
<evidence type="ECO:0000313" key="3">
    <source>
        <dbReference type="Proteomes" id="UP000735302"/>
    </source>
</evidence>
<accession>A0AAV4DB12</accession>
<comment type="caution">
    <text evidence="2">The sequence shown here is derived from an EMBL/GenBank/DDBJ whole genome shotgun (WGS) entry which is preliminary data.</text>
</comment>
<feature type="region of interest" description="Disordered" evidence="1">
    <location>
        <begin position="21"/>
        <end position="45"/>
    </location>
</feature>
<keyword evidence="3" id="KW-1185">Reference proteome</keyword>
<feature type="compositionally biased region" description="Low complexity" evidence="1">
    <location>
        <begin position="34"/>
        <end position="45"/>
    </location>
</feature>
<dbReference type="Proteomes" id="UP000735302">
    <property type="component" value="Unassembled WGS sequence"/>
</dbReference>